<dbReference type="Proteomes" id="UP000019116">
    <property type="component" value="Chromosome 7D"/>
</dbReference>
<dbReference type="RefSeq" id="XP_044442971.1">
    <property type="nucleotide sequence ID" value="XM_044587036.1"/>
</dbReference>
<dbReference type="EnsemblPlants" id="TraesCS7D02G169600.1">
    <property type="protein sequence ID" value="TraesCS7D02G169600.1"/>
    <property type="gene ID" value="TraesCS7D02G169600"/>
</dbReference>
<dbReference type="Gramene" id="TraesWEE_scaffold_210994_01G000100.1">
    <property type="protein sequence ID" value="TraesWEE_scaffold_210994_01G000100.1"/>
    <property type="gene ID" value="TraesWEE_scaffold_210994_01G000100"/>
</dbReference>
<evidence type="ECO:0000313" key="2">
    <source>
        <dbReference type="Proteomes" id="UP000019116"/>
    </source>
</evidence>
<dbReference type="Gramene" id="TraesSTA7D03G04323410.1">
    <property type="protein sequence ID" value="TraesSTA7D03G04323410.1"/>
    <property type="gene ID" value="TraesSTA7D03G04323410"/>
</dbReference>
<accession>A0A3B6TBF2</accession>
<sequence>MALCSLLRKMPALALRSPPMATRMGTMRALSAAAGSRFMSHGAPERQMIYPEKGAKLLEETKRNQAQADQYLKDARKKLAILDELQRPGWCDPKVNFHDELRKLEKTCDIALLILVPTTLMLFMAVV</sequence>
<dbReference type="Gramene" id="TraesLDM7D03G04336000.1">
    <property type="protein sequence ID" value="TraesLDM7D03G04336000.1"/>
    <property type="gene ID" value="TraesLDM7D03G04336000"/>
</dbReference>
<dbReference type="Gramene" id="TraesRN7D0100398500.1">
    <property type="protein sequence ID" value="TraesRN7D0100398500.1"/>
    <property type="gene ID" value="TraesRN7D0100398500"/>
</dbReference>
<proteinExistence type="predicted"/>
<dbReference type="Gramene" id="TraesJAG7D03G04312690.1">
    <property type="protein sequence ID" value="TraesJAG7D03G04312690.1"/>
    <property type="gene ID" value="TraesJAG7D03G04312690"/>
</dbReference>
<dbReference type="Gramene" id="TraesCLE_scaffold_201065_01G000100.1">
    <property type="protein sequence ID" value="TraesCLE_scaffold_201065_01G000100.1"/>
    <property type="gene ID" value="TraesCLE_scaffold_201065_01G000100"/>
</dbReference>
<dbReference type="OrthoDB" id="720483at2759"/>
<dbReference type="Gramene" id="TraesARI7D03G04404890.1">
    <property type="protein sequence ID" value="TraesARI7D03G04404890.1"/>
    <property type="gene ID" value="TraesARI7D03G04404890"/>
</dbReference>
<dbReference type="Gramene" id="TraesROB_scaffold_213987_01G000100.1">
    <property type="protein sequence ID" value="TraesROB_scaffold_213987_01G000100.1"/>
    <property type="gene ID" value="TraesROB_scaffold_213987_01G000100"/>
</dbReference>
<dbReference type="Gramene" id="TraesCAD_scaffold_173237_01G000100.1">
    <property type="protein sequence ID" value="TraesCAD_scaffold_173237_01G000100.1"/>
    <property type="gene ID" value="TraesCAD_scaffold_173237_01G000100"/>
</dbReference>
<dbReference type="Gramene" id="TraesLAC7D03G04276800.1">
    <property type="protein sequence ID" value="TraesLAC7D03G04276800.1"/>
    <property type="gene ID" value="TraesLAC7D03G04276800"/>
</dbReference>
<dbReference type="GeneID" id="123169191"/>
<dbReference type="Gramene" id="TraesCS7D02G169600.1">
    <property type="protein sequence ID" value="TraesCS7D02G169600.1"/>
    <property type="gene ID" value="TraesCS7D02G169600"/>
</dbReference>
<dbReference type="Gramene" id="TraesCS7D03G0384500.1">
    <property type="protein sequence ID" value="TraesCS7D03G0384500.1.CDS"/>
    <property type="gene ID" value="TraesCS7D03G0384500"/>
</dbReference>
<dbReference type="Gramene" id="TraesNOR7D03G04378560.1">
    <property type="protein sequence ID" value="TraesNOR7D03G04378560.1"/>
    <property type="gene ID" value="TraesNOR7D03G04378560"/>
</dbReference>
<organism evidence="1">
    <name type="scientific">Triticum aestivum</name>
    <name type="common">Wheat</name>
    <dbReference type="NCBI Taxonomy" id="4565"/>
    <lineage>
        <taxon>Eukaryota</taxon>
        <taxon>Viridiplantae</taxon>
        <taxon>Streptophyta</taxon>
        <taxon>Embryophyta</taxon>
        <taxon>Tracheophyta</taxon>
        <taxon>Spermatophyta</taxon>
        <taxon>Magnoliopsida</taxon>
        <taxon>Liliopsida</taxon>
        <taxon>Poales</taxon>
        <taxon>Poaceae</taxon>
        <taxon>BOP clade</taxon>
        <taxon>Pooideae</taxon>
        <taxon>Triticodae</taxon>
        <taxon>Triticeae</taxon>
        <taxon>Triticinae</taxon>
        <taxon>Triticum</taxon>
    </lineage>
</organism>
<dbReference type="AlphaFoldDB" id="A0A3B6TBF2"/>
<dbReference type="Gramene" id="TraesJUL7D03G04373420.1">
    <property type="protein sequence ID" value="TraesJUL7D03G04373420.1"/>
    <property type="gene ID" value="TraesJUL7D03G04373420"/>
</dbReference>
<dbReference type="Gramene" id="TraesMAC7D03G04322170.1">
    <property type="protein sequence ID" value="TraesMAC7D03G04322170.1"/>
    <property type="gene ID" value="TraesMAC7D03G04322170"/>
</dbReference>
<dbReference type="Gramene" id="TraesSYM7D03G04382700.1">
    <property type="protein sequence ID" value="TraesSYM7D03G04382700.1"/>
    <property type="gene ID" value="TraesSYM7D03G04382700"/>
</dbReference>
<name>A0A3B6TBF2_WHEAT</name>
<protein>
    <submittedName>
        <fullName evidence="1">Uncharacterized protein</fullName>
    </submittedName>
</protein>
<gene>
    <name evidence="1" type="primary">LOC123169191</name>
</gene>
<evidence type="ECO:0000313" key="1">
    <source>
        <dbReference type="EnsemblPlants" id="TraesCS7D02G169600.1"/>
    </source>
</evidence>
<keyword evidence="2" id="KW-1185">Reference proteome</keyword>
<reference evidence="1" key="1">
    <citation type="submission" date="2018-08" db="EMBL/GenBank/DDBJ databases">
        <authorList>
            <person name="Rossello M."/>
        </authorList>
    </citation>
    <scope>NUCLEOTIDE SEQUENCE [LARGE SCALE GENOMIC DNA]</scope>
    <source>
        <strain evidence="1">cv. Chinese Spring</strain>
    </source>
</reference>
<dbReference type="Gramene" id="TraesPARA_EIv1.0_2543480.1">
    <property type="protein sequence ID" value="TraesPARA_EIv1.0_2543480.1.CDS"/>
    <property type="gene ID" value="TraesPARA_EIv1.0_2543480"/>
</dbReference>
<reference evidence="1" key="2">
    <citation type="submission" date="2018-10" db="UniProtKB">
        <authorList>
            <consortium name="EnsemblPlants"/>
        </authorList>
    </citation>
    <scope>IDENTIFICATION</scope>
</reference>